<sequence length="159" mass="17140">MSEAPTLHGLPFPAGLLYAPAHNLWLREEPDGSVTLGLCAYGCALYGEIFAFTAKRAGLHIDAGRSFGVVEFAKAASSARSPLAGELVEGNPRVLQQPALINRDCYGAGWLVRIRPDDWPAARGDFVSGAEALEAFAEQMRLDNFDPEAPGVQALRWKT</sequence>
<dbReference type="InterPro" id="IPR011053">
    <property type="entry name" value="Single_hybrid_motif"/>
</dbReference>
<dbReference type="Gene3D" id="2.40.50.100">
    <property type="match status" value="1"/>
</dbReference>
<dbReference type="GO" id="GO:0005960">
    <property type="term" value="C:glycine cleavage complex"/>
    <property type="evidence" value="ECO:0007669"/>
    <property type="project" value="InterPro"/>
</dbReference>
<dbReference type="SUPFAM" id="SSF51230">
    <property type="entry name" value="Single hybrid motif"/>
    <property type="match status" value="1"/>
</dbReference>
<protein>
    <submittedName>
        <fullName evidence="2">Glycine cleavage system H protein</fullName>
    </submittedName>
</protein>
<dbReference type="OrthoDB" id="9796712at2"/>
<dbReference type="Pfam" id="PF01597">
    <property type="entry name" value="GCV_H"/>
    <property type="match status" value="1"/>
</dbReference>
<dbReference type="PANTHER" id="PTHR11715">
    <property type="entry name" value="GLYCINE CLEAVAGE SYSTEM H PROTEIN"/>
    <property type="match status" value="1"/>
</dbReference>
<reference evidence="3" key="1">
    <citation type="submission" date="2016-10" db="EMBL/GenBank/DDBJ databases">
        <authorList>
            <person name="Varghese N."/>
            <person name="Submissions S."/>
        </authorList>
    </citation>
    <scope>NUCLEOTIDE SEQUENCE [LARGE SCALE GENOMIC DNA]</scope>
    <source>
        <strain evidence="3">JCM 18195</strain>
    </source>
</reference>
<dbReference type="CDD" id="cd06848">
    <property type="entry name" value="GCS_H"/>
    <property type="match status" value="1"/>
</dbReference>
<dbReference type="GO" id="GO:0005829">
    <property type="term" value="C:cytosol"/>
    <property type="evidence" value="ECO:0007669"/>
    <property type="project" value="TreeGrafter"/>
</dbReference>
<dbReference type="RefSeq" id="WP_092427438.1">
    <property type="nucleotide sequence ID" value="NZ_FOXM01000001.1"/>
</dbReference>
<gene>
    <name evidence="2" type="ORF">SAMN05216229_101211</name>
</gene>
<dbReference type="EMBL" id="FOXM01000001">
    <property type="protein sequence ID" value="SFP26489.1"/>
    <property type="molecule type" value="Genomic_DNA"/>
</dbReference>
<dbReference type="InterPro" id="IPR033753">
    <property type="entry name" value="GCV_H/Fam206"/>
</dbReference>
<dbReference type="AlphaFoldDB" id="A0A1I5NXG7"/>
<evidence type="ECO:0000313" key="3">
    <source>
        <dbReference type="Proteomes" id="UP000243084"/>
    </source>
</evidence>
<keyword evidence="3" id="KW-1185">Reference proteome</keyword>
<keyword evidence="1" id="KW-0450">Lipoyl</keyword>
<evidence type="ECO:0000256" key="1">
    <source>
        <dbReference type="ARBA" id="ARBA00022823"/>
    </source>
</evidence>
<evidence type="ECO:0000313" key="2">
    <source>
        <dbReference type="EMBL" id="SFP26489.1"/>
    </source>
</evidence>
<proteinExistence type="predicted"/>
<dbReference type="InterPro" id="IPR002930">
    <property type="entry name" value="GCV_H"/>
</dbReference>
<organism evidence="2 3">
    <name type="scientific">Geopseudomonas sagittaria</name>
    <dbReference type="NCBI Taxonomy" id="1135990"/>
    <lineage>
        <taxon>Bacteria</taxon>
        <taxon>Pseudomonadati</taxon>
        <taxon>Pseudomonadota</taxon>
        <taxon>Gammaproteobacteria</taxon>
        <taxon>Pseudomonadales</taxon>
        <taxon>Pseudomonadaceae</taxon>
        <taxon>Geopseudomonas</taxon>
    </lineage>
</organism>
<dbReference type="GO" id="GO:0019464">
    <property type="term" value="P:glycine decarboxylation via glycine cleavage system"/>
    <property type="evidence" value="ECO:0007669"/>
    <property type="project" value="InterPro"/>
</dbReference>
<name>A0A1I5NXG7_9GAMM</name>
<dbReference type="PANTHER" id="PTHR11715:SF3">
    <property type="entry name" value="GLYCINE CLEAVAGE SYSTEM H PROTEIN-RELATED"/>
    <property type="match status" value="1"/>
</dbReference>
<dbReference type="GO" id="GO:0009249">
    <property type="term" value="P:protein lipoylation"/>
    <property type="evidence" value="ECO:0007669"/>
    <property type="project" value="TreeGrafter"/>
</dbReference>
<dbReference type="Proteomes" id="UP000243084">
    <property type="component" value="Unassembled WGS sequence"/>
</dbReference>
<accession>A0A1I5NXG7</accession>